<accession>A0A4Q1C404</accession>
<dbReference type="AlphaFoldDB" id="A0A4Q1C404"/>
<proteinExistence type="predicted"/>
<protein>
    <submittedName>
        <fullName evidence="1">PilZ domain-containing protein</fullName>
    </submittedName>
</protein>
<dbReference type="Proteomes" id="UP000290218">
    <property type="component" value="Unassembled WGS sequence"/>
</dbReference>
<sequence length="330" mass="35788">MSSSQSPSFNFSTGSAGMLANAAKVLARRKQEKDRDFMRVYAGKHRGNLNSFRPVVGLKSNRCRGHQQPDFLWALHCALPGKCHVNPQTMSSADTKSGDSKRKHTRYAVSDDCRLKAAILLRSSDAGTASKDWPGTLVDVSTSGAHIQISLAAVAYKGDSCVLKLSHAGRKAELRGILAHYVCSARYSVCGVRFDLSFAGADKIYEPFLKTIVASSTLKAGETGAEAGRYREEYLGAGETKLVVWRDDKPERNLVAFDFAMARFGAALSGAGTDMLDNKARVAFRSLAGGGSSVLTKEQEAEARWEFSLAASNLPKTFAPDIRRLLRLVS</sequence>
<comment type="caution">
    <text evidence="1">The sequence shown here is derived from an EMBL/GenBank/DDBJ whole genome shotgun (WGS) entry which is preliminary data.</text>
</comment>
<organism evidence="1 2">
    <name type="scientific">Oleiharenicola lentus</name>
    <dbReference type="NCBI Taxonomy" id="2508720"/>
    <lineage>
        <taxon>Bacteria</taxon>
        <taxon>Pseudomonadati</taxon>
        <taxon>Verrucomicrobiota</taxon>
        <taxon>Opitutia</taxon>
        <taxon>Opitutales</taxon>
        <taxon>Opitutaceae</taxon>
        <taxon>Oleiharenicola</taxon>
    </lineage>
</organism>
<keyword evidence="2" id="KW-1185">Reference proteome</keyword>
<gene>
    <name evidence="1" type="ORF">ESB00_14800</name>
</gene>
<dbReference type="EMBL" id="SDHX01000002">
    <property type="protein sequence ID" value="RXK52979.1"/>
    <property type="molecule type" value="Genomic_DNA"/>
</dbReference>
<evidence type="ECO:0000313" key="2">
    <source>
        <dbReference type="Proteomes" id="UP000290218"/>
    </source>
</evidence>
<name>A0A4Q1C404_9BACT</name>
<evidence type="ECO:0000313" key="1">
    <source>
        <dbReference type="EMBL" id="RXK52979.1"/>
    </source>
</evidence>
<dbReference type="OrthoDB" id="189404at2"/>
<reference evidence="1 2" key="1">
    <citation type="submission" date="2019-01" db="EMBL/GenBank/DDBJ databases">
        <title>Lacunisphaera sp. strain TWA-58.</title>
        <authorList>
            <person name="Chen W.-M."/>
        </authorList>
    </citation>
    <scope>NUCLEOTIDE SEQUENCE [LARGE SCALE GENOMIC DNA]</scope>
    <source>
        <strain evidence="1 2">TWA-58</strain>
    </source>
</reference>